<dbReference type="InterPro" id="IPR014311">
    <property type="entry name" value="Guanine_deaminase"/>
</dbReference>
<dbReference type="PANTHER" id="PTHR11271">
    <property type="entry name" value="GUANINE DEAMINASE"/>
    <property type="match status" value="1"/>
</dbReference>
<comment type="function">
    <text evidence="9">Catalyzes the hydrolytic deamination of guanine, producing xanthine and ammonia.</text>
</comment>
<dbReference type="InterPro" id="IPR051607">
    <property type="entry name" value="Metallo-dep_hydrolases"/>
</dbReference>
<evidence type="ECO:0000256" key="1">
    <source>
        <dbReference type="ARBA" id="ARBA00004984"/>
    </source>
</evidence>
<dbReference type="FunCoup" id="A0A6P8YSZ9">
    <property type="interactions" value="412"/>
</dbReference>
<dbReference type="OrthoDB" id="194468at2759"/>
<proteinExistence type="inferred from homology"/>
<dbReference type="EC" id="3.5.4.3" evidence="3 9"/>
<dbReference type="PANTHER" id="PTHR11271:SF6">
    <property type="entry name" value="GUANINE DEAMINASE"/>
    <property type="match status" value="1"/>
</dbReference>
<evidence type="ECO:0000259" key="10">
    <source>
        <dbReference type="Pfam" id="PF01979"/>
    </source>
</evidence>
<comment type="similarity">
    <text evidence="2 9">Belongs to the metallo-dependent hydrolases superfamily. ATZ/TRZ family.</text>
</comment>
<dbReference type="CTD" id="40528"/>
<evidence type="ECO:0000256" key="2">
    <source>
        <dbReference type="ARBA" id="ARBA00006745"/>
    </source>
</evidence>
<evidence type="ECO:0000256" key="6">
    <source>
        <dbReference type="ARBA" id="ARBA00022801"/>
    </source>
</evidence>
<evidence type="ECO:0000256" key="3">
    <source>
        <dbReference type="ARBA" id="ARBA00012781"/>
    </source>
</evidence>
<dbReference type="InterPro" id="IPR006680">
    <property type="entry name" value="Amidohydro-rel"/>
</dbReference>
<name>A0A6P8YSZ9_THRPL</name>
<evidence type="ECO:0000256" key="9">
    <source>
        <dbReference type="RuleBase" id="RU366009"/>
    </source>
</evidence>
<dbReference type="InParanoid" id="A0A6P8YSZ9"/>
<dbReference type="UniPathway" id="UPA00603">
    <property type="reaction ID" value="UER00660"/>
</dbReference>
<evidence type="ECO:0000256" key="7">
    <source>
        <dbReference type="ARBA" id="ARBA00022833"/>
    </source>
</evidence>
<dbReference type="GO" id="GO:0008892">
    <property type="term" value="F:guanine deaminase activity"/>
    <property type="evidence" value="ECO:0007669"/>
    <property type="project" value="UniProtKB-UniRule"/>
</dbReference>
<dbReference type="GO" id="GO:0008270">
    <property type="term" value="F:zinc ion binding"/>
    <property type="evidence" value="ECO:0007669"/>
    <property type="project" value="UniProtKB-UniRule"/>
</dbReference>
<comment type="cofactor">
    <cofactor evidence="9">
        <name>Zn(2+)</name>
        <dbReference type="ChEBI" id="CHEBI:29105"/>
    </cofactor>
    <text evidence="9">Binds 1 zinc ion per subunit.</text>
</comment>
<dbReference type="NCBIfam" id="TIGR02967">
    <property type="entry name" value="guan_deamin"/>
    <property type="match status" value="1"/>
</dbReference>
<accession>A0A6P8YSZ9</accession>
<dbReference type="Gene3D" id="2.30.40.10">
    <property type="entry name" value="Urease, subunit C, domain 1"/>
    <property type="match status" value="1"/>
</dbReference>
<keyword evidence="7 9" id="KW-0862">Zinc</keyword>
<dbReference type="KEGG" id="tpal:117646384"/>
<dbReference type="Pfam" id="PF01979">
    <property type="entry name" value="Amidohydro_1"/>
    <property type="match status" value="1"/>
</dbReference>
<dbReference type="AlphaFoldDB" id="A0A6P8YSZ9"/>
<keyword evidence="6 9" id="KW-0378">Hydrolase</keyword>
<reference evidence="12" key="1">
    <citation type="submission" date="2025-08" db="UniProtKB">
        <authorList>
            <consortium name="RefSeq"/>
        </authorList>
    </citation>
    <scope>IDENTIFICATION</scope>
    <source>
        <tissue evidence="12">Total insect</tissue>
    </source>
</reference>
<feature type="domain" description="Amidohydrolase-related" evidence="10">
    <location>
        <begin position="81"/>
        <end position="446"/>
    </location>
</feature>
<dbReference type="InterPro" id="IPR032466">
    <property type="entry name" value="Metal_Hydrolase"/>
</dbReference>
<evidence type="ECO:0000256" key="4">
    <source>
        <dbReference type="ARBA" id="ARBA00014514"/>
    </source>
</evidence>
<evidence type="ECO:0000256" key="5">
    <source>
        <dbReference type="ARBA" id="ARBA00022723"/>
    </source>
</evidence>
<dbReference type="SUPFAM" id="SSF51556">
    <property type="entry name" value="Metallo-dependent hydrolases"/>
    <property type="match status" value="1"/>
</dbReference>
<dbReference type="RefSeq" id="XP_034243163.1">
    <property type="nucleotide sequence ID" value="XM_034387272.1"/>
</dbReference>
<protein>
    <recommendedName>
        <fullName evidence="4 9">Guanine deaminase</fullName>
        <shortName evidence="9">Guanase</shortName>
        <ecNumber evidence="3 9">3.5.4.3</ecNumber>
    </recommendedName>
    <alternativeName>
        <fullName evidence="9">Guanine aminohydrolase</fullName>
    </alternativeName>
</protein>
<dbReference type="FunFam" id="3.20.20.140:FF:000022">
    <property type="entry name" value="Guanine deaminase"/>
    <property type="match status" value="1"/>
</dbReference>
<keyword evidence="11" id="KW-1185">Reference proteome</keyword>
<sequence length="450" mass="49084">MGSCLEAKFGEVRMESSGVFLGPFIHSERFEQVTVVDDGILIVRNGKVVLAEALRGRDAVTLASAHGVLGSPVVLRPGQLLLPGFVDAHVHAPQFPNAGLGYDKTLLDWLATYTFPLEARYADQEFATRVYDAVVRRCLGAGTTLACYFATIHTESSLQLARCVARAGQRALIGKVNMNVNNPEFYNEATQQSIDETHSFVDSVRAMQNSLVQPVITPRFAISCDMDLMKRLGDIARTKDLHIQTHISENIGEVEAVRGLYQQCSNYADVYDKAGLLTKKTVLAHGVHLLEEELRLLAGRGTSVAHCPASNTCLRSGMCDVRRLLDAGVTVGLGTDVSGGPSPSILDAIRAALDTSIHVSFSKKNYRPLNYQEVFYLATLGGARALDMDNIVGNFAVGKEFDALLVSVPDPDLHVGPLNSLQLLQKFIYCGSERNIKEVYVQGRQVKQGF</sequence>
<evidence type="ECO:0000313" key="12">
    <source>
        <dbReference type="RefSeq" id="XP_034243163.1"/>
    </source>
</evidence>
<dbReference type="InterPro" id="IPR011059">
    <property type="entry name" value="Metal-dep_hydrolase_composite"/>
</dbReference>
<gene>
    <name evidence="12" type="primary">LOC117646384</name>
</gene>
<organism evidence="12">
    <name type="scientific">Thrips palmi</name>
    <name type="common">Melon thrips</name>
    <dbReference type="NCBI Taxonomy" id="161013"/>
    <lineage>
        <taxon>Eukaryota</taxon>
        <taxon>Metazoa</taxon>
        <taxon>Ecdysozoa</taxon>
        <taxon>Arthropoda</taxon>
        <taxon>Hexapoda</taxon>
        <taxon>Insecta</taxon>
        <taxon>Pterygota</taxon>
        <taxon>Neoptera</taxon>
        <taxon>Paraneoptera</taxon>
        <taxon>Thysanoptera</taxon>
        <taxon>Terebrantia</taxon>
        <taxon>Thripoidea</taxon>
        <taxon>Thripidae</taxon>
        <taxon>Thrips</taxon>
    </lineage>
</organism>
<evidence type="ECO:0000256" key="8">
    <source>
        <dbReference type="ARBA" id="ARBA00051148"/>
    </source>
</evidence>
<dbReference type="Proteomes" id="UP000515158">
    <property type="component" value="Unplaced"/>
</dbReference>
<dbReference type="GO" id="GO:0005829">
    <property type="term" value="C:cytosol"/>
    <property type="evidence" value="ECO:0007669"/>
    <property type="project" value="TreeGrafter"/>
</dbReference>
<dbReference type="Gene3D" id="3.20.20.140">
    <property type="entry name" value="Metal-dependent hydrolases"/>
    <property type="match status" value="1"/>
</dbReference>
<dbReference type="SUPFAM" id="SSF51338">
    <property type="entry name" value="Composite domain of metallo-dependent hydrolases"/>
    <property type="match status" value="1"/>
</dbReference>
<keyword evidence="5 9" id="KW-0479">Metal-binding</keyword>
<comment type="pathway">
    <text evidence="1 9">Purine metabolism; guanine degradation; xanthine from guanine: step 1/1.</text>
</comment>
<dbReference type="GeneID" id="117646384"/>
<dbReference type="GO" id="GO:0006147">
    <property type="term" value="P:guanine catabolic process"/>
    <property type="evidence" value="ECO:0007669"/>
    <property type="project" value="UniProtKB-UniRule"/>
</dbReference>
<comment type="catalytic activity">
    <reaction evidence="8 9">
        <text>guanine + H2O + H(+) = xanthine + NH4(+)</text>
        <dbReference type="Rhea" id="RHEA:14665"/>
        <dbReference type="ChEBI" id="CHEBI:15377"/>
        <dbReference type="ChEBI" id="CHEBI:15378"/>
        <dbReference type="ChEBI" id="CHEBI:16235"/>
        <dbReference type="ChEBI" id="CHEBI:17712"/>
        <dbReference type="ChEBI" id="CHEBI:28938"/>
        <dbReference type="EC" id="3.5.4.3"/>
    </reaction>
</comment>
<evidence type="ECO:0000313" key="11">
    <source>
        <dbReference type="Proteomes" id="UP000515158"/>
    </source>
</evidence>